<feature type="domain" description="HTH tetR-type" evidence="5">
    <location>
        <begin position="6"/>
        <end position="66"/>
    </location>
</feature>
<dbReference type="OrthoDB" id="270177at2"/>
<dbReference type="InterPro" id="IPR001647">
    <property type="entry name" value="HTH_TetR"/>
</dbReference>
<dbReference type="Proteomes" id="UP000192342">
    <property type="component" value="Unassembled WGS sequence"/>
</dbReference>
<dbReference type="InterPro" id="IPR011075">
    <property type="entry name" value="TetR_C"/>
</dbReference>
<dbReference type="RefSeq" id="WP_083559280.1">
    <property type="nucleotide sequence ID" value="NZ_AQQV01000001.1"/>
</dbReference>
<dbReference type="GO" id="GO:0003677">
    <property type="term" value="F:DNA binding"/>
    <property type="evidence" value="ECO:0007669"/>
    <property type="project" value="UniProtKB-UniRule"/>
</dbReference>
<sequence>MPRPLEFDRDRAVVRAMKLFWSQGYKATSLAALLDTMGIQRSSFYASFGDKRSLFIECLKLFGQRTADLAIQPVDTDTRPEQLIHTFFAVTLMNVPEDRLHNGCLLVNSILELADTDDELSKLATQMLGYVEKAFEQALQAARQEGRWHSDLSPRQAAQILMLINQGVRVQSRKRTPREEIWSTLADALALIGLGYLTTQETHTHG</sequence>
<keyword evidence="1" id="KW-0805">Transcription regulation</keyword>
<dbReference type="STRING" id="1317117.ATO7_02230"/>
<proteinExistence type="predicted"/>
<protein>
    <recommendedName>
        <fullName evidence="5">HTH tetR-type domain-containing protein</fullName>
    </recommendedName>
</protein>
<keyword evidence="3" id="KW-0804">Transcription</keyword>
<reference evidence="6 7" key="1">
    <citation type="submission" date="2013-04" db="EMBL/GenBank/DDBJ databases">
        <title>Oceanococcus atlanticus 22II-S10r2 Genome Sequencing.</title>
        <authorList>
            <person name="Lai Q."/>
            <person name="Li G."/>
            <person name="Shao Z."/>
        </authorList>
    </citation>
    <scope>NUCLEOTIDE SEQUENCE [LARGE SCALE GENOMIC DNA]</scope>
    <source>
        <strain evidence="6 7">22II-S10r2</strain>
    </source>
</reference>
<dbReference type="SUPFAM" id="SSF46689">
    <property type="entry name" value="Homeodomain-like"/>
    <property type="match status" value="1"/>
</dbReference>
<keyword evidence="2 4" id="KW-0238">DNA-binding</keyword>
<dbReference type="PANTHER" id="PTHR47506">
    <property type="entry name" value="TRANSCRIPTIONAL REGULATORY PROTEIN"/>
    <property type="match status" value="1"/>
</dbReference>
<evidence type="ECO:0000313" key="7">
    <source>
        <dbReference type="Proteomes" id="UP000192342"/>
    </source>
</evidence>
<keyword evidence="7" id="KW-1185">Reference proteome</keyword>
<evidence type="ECO:0000256" key="3">
    <source>
        <dbReference type="ARBA" id="ARBA00023163"/>
    </source>
</evidence>
<evidence type="ECO:0000256" key="1">
    <source>
        <dbReference type="ARBA" id="ARBA00023015"/>
    </source>
</evidence>
<gene>
    <name evidence="6" type="ORF">ATO7_02230</name>
</gene>
<evidence type="ECO:0000256" key="4">
    <source>
        <dbReference type="PROSITE-ProRule" id="PRU00335"/>
    </source>
</evidence>
<dbReference type="Gene3D" id="1.10.10.60">
    <property type="entry name" value="Homeodomain-like"/>
    <property type="match status" value="1"/>
</dbReference>
<accession>A0A1Y1SG68</accession>
<dbReference type="Pfam" id="PF16925">
    <property type="entry name" value="TetR_C_13"/>
    <property type="match status" value="1"/>
</dbReference>
<dbReference type="SUPFAM" id="SSF48498">
    <property type="entry name" value="Tetracyclin repressor-like, C-terminal domain"/>
    <property type="match status" value="1"/>
</dbReference>
<dbReference type="Gene3D" id="1.10.357.10">
    <property type="entry name" value="Tetracycline Repressor, domain 2"/>
    <property type="match status" value="1"/>
</dbReference>
<dbReference type="InterPro" id="IPR009057">
    <property type="entry name" value="Homeodomain-like_sf"/>
</dbReference>
<dbReference type="PANTHER" id="PTHR47506:SF1">
    <property type="entry name" value="HTH-TYPE TRANSCRIPTIONAL REGULATOR YJDC"/>
    <property type="match status" value="1"/>
</dbReference>
<organism evidence="6 7">
    <name type="scientific">Oceanococcus atlanticus</name>
    <dbReference type="NCBI Taxonomy" id="1317117"/>
    <lineage>
        <taxon>Bacteria</taxon>
        <taxon>Pseudomonadati</taxon>
        <taxon>Pseudomonadota</taxon>
        <taxon>Gammaproteobacteria</taxon>
        <taxon>Chromatiales</taxon>
        <taxon>Oceanococcaceae</taxon>
        <taxon>Oceanococcus</taxon>
    </lineage>
</organism>
<feature type="DNA-binding region" description="H-T-H motif" evidence="4">
    <location>
        <begin position="29"/>
        <end position="48"/>
    </location>
</feature>
<name>A0A1Y1SG68_9GAMM</name>
<evidence type="ECO:0000259" key="5">
    <source>
        <dbReference type="PROSITE" id="PS50977"/>
    </source>
</evidence>
<evidence type="ECO:0000313" key="6">
    <source>
        <dbReference type="EMBL" id="ORE88655.1"/>
    </source>
</evidence>
<dbReference type="EMBL" id="AQQV01000001">
    <property type="protein sequence ID" value="ORE88655.1"/>
    <property type="molecule type" value="Genomic_DNA"/>
</dbReference>
<dbReference type="PROSITE" id="PS50977">
    <property type="entry name" value="HTH_TETR_2"/>
    <property type="match status" value="1"/>
</dbReference>
<dbReference type="Pfam" id="PF00440">
    <property type="entry name" value="TetR_N"/>
    <property type="match status" value="1"/>
</dbReference>
<dbReference type="AlphaFoldDB" id="A0A1Y1SG68"/>
<dbReference type="InterPro" id="IPR036271">
    <property type="entry name" value="Tet_transcr_reg_TetR-rel_C_sf"/>
</dbReference>
<evidence type="ECO:0000256" key="2">
    <source>
        <dbReference type="ARBA" id="ARBA00023125"/>
    </source>
</evidence>
<comment type="caution">
    <text evidence="6">The sequence shown here is derived from an EMBL/GenBank/DDBJ whole genome shotgun (WGS) entry which is preliminary data.</text>
</comment>